<evidence type="ECO:0000256" key="4">
    <source>
        <dbReference type="ARBA" id="ARBA00022722"/>
    </source>
</evidence>
<name>A0ABN8BEN1_CHISP</name>
<dbReference type="Proteomes" id="UP001153292">
    <property type="component" value="Chromosome 3"/>
</dbReference>
<keyword evidence="7" id="KW-0539">Nucleus</keyword>
<evidence type="ECO:0000256" key="2">
    <source>
        <dbReference type="ARBA" id="ARBA00004123"/>
    </source>
</evidence>
<evidence type="ECO:0000256" key="3">
    <source>
        <dbReference type="ARBA" id="ARBA00006958"/>
    </source>
</evidence>
<evidence type="ECO:0000313" key="9">
    <source>
        <dbReference type="EMBL" id="CAH0405000.1"/>
    </source>
</evidence>
<dbReference type="PANTHER" id="PTHR22930:SF85">
    <property type="entry name" value="GH03217P-RELATED"/>
    <property type="match status" value="1"/>
</dbReference>
<keyword evidence="5" id="KW-0479">Metal-binding</keyword>
<feature type="domain" description="DDE Tnp4" evidence="8">
    <location>
        <begin position="152"/>
        <end position="305"/>
    </location>
</feature>
<proteinExistence type="inferred from homology"/>
<dbReference type="PANTHER" id="PTHR22930">
    <property type="match status" value="1"/>
</dbReference>
<keyword evidence="4" id="KW-0540">Nuclease</keyword>
<protein>
    <recommendedName>
        <fullName evidence="8">DDE Tnp4 domain-containing protein</fullName>
    </recommendedName>
</protein>
<evidence type="ECO:0000256" key="6">
    <source>
        <dbReference type="ARBA" id="ARBA00022801"/>
    </source>
</evidence>
<keyword evidence="6" id="KW-0378">Hydrolase</keyword>
<sequence>MDTLIKIKMLRGSSYKDKISREKLKDLSNCINLSDSYLLTNCGVNRFVYHQILRILEPVVPKTQRCNGIPFPIKVLVTLSFLANGSHQKSVSKDFNLHISQKSVSRVIKIIIEGFNMLLDKYVVFPTMPIQREQIKEGFYRKYHFPGTYGCIDGTYVEIVCPRDDEEAFFDRKGQYSIHAQIVSDANSKILAICCRFGGAASNAYIWNNMNIRPFVEYISKQGETGWLVADNKYPQRGWLMTPIPHALHGSPEWQYNYFLGRTKSCIDRCIGKLKGRWQCLHRRPLHYTPQRAAKIINACAILHNLCIGANLSDPDIFISTEPTYSLNETTEMSDDNVNDLYSGLEVRKQLAERIYYNL</sequence>
<gene>
    <name evidence="9" type="ORF">CHILSU_LOCUS8349</name>
</gene>
<accession>A0ABN8BEN1</accession>
<keyword evidence="10" id="KW-1185">Reference proteome</keyword>
<comment type="similarity">
    <text evidence="3">Belongs to the HARBI1 family.</text>
</comment>
<dbReference type="InterPro" id="IPR045249">
    <property type="entry name" value="HARBI1-like"/>
</dbReference>
<comment type="cofactor">
    <cofactor evidence="1">
        <name>a divalent metal cation</name>
        <dbReference type="ChEBI" id="CHEBI:60240"/>
    </cofactor>
</comment>
<evidence type="ECO:0000256" key="7">
    <source>
        <dbReference type="ARBA" id="ARBA00023242"/>
    </source>
</evidence>
<evidence type="ECO:0000259" key="8">
    <source>
        <dbReference type="Pfam" id="PF13359"/>
    </source>
</evidence>
<dbReference type="Pfam" id="PF13359">
    <property type="entry name" value="DDE_Tnp_4"/>
    <property type="match status" value="1"/>
</dbReference>
<evidence type="ECO:0000256" key="1">
    <source>
        <dbReference type="ARBA" id="ARBA00001968"/>
    </source>
</evidence>
<dbReference type="EMBL" id="OU963896">
    <property type="protein sequence ID" value="CAH0405000.1"/>
    <property type="molecule type" value="Genomic_DNA"/>
</dbReference>
<comment type="subcellular location">
    <subcellularLocation>
        <location evidence="2">Nucleus</location>
    </subcellularLocation>
</comment>
<dbReference type="InterPro" id="IPR027806">
    <property type="entry name" value="HARBI1_dom"/>
</dbReference>
<organism evidence="9 10">
    <name type="scientific">Chilo suppressalis</name>
    <name type="common">Asiatic rice borer moth</name>
    <dbReference type="NCBI Taxonomy" id="168631"/>
    <lineage>
        <taxon>Eukaryota</taxon>
        <taxon>Metazoa</taxon>
        <taxon>Ecdysozoa</taxon>
        <taxon>Arthropoda</taxon>
        <taxon>Hexapoda</taxon>
        <taxon>Insecta</taxon>
        <taxon>Pterygota</taxon>
        <taxon>Neoptera</taxon>
        <taxon>Endopterygota</taxon>
        <taxon>Lepidoptera</taxon>
        <taxon>Glossata</taxon>
        <taxon>Ditrysia</taxon>
        <taxon>Pyraloidea</taxon>
        <taxon>Crambidae</taxon>
        <taxon>Crambinae</taxon>
        <taxon>Chilo</taxon>
    </lineage>
</organism>
<evidence type="ECO:0000313" key="10">
    <source>
        <dbReference type="Proteomes" id="UP001153292"/>
    </source>
</evidence>
<reference evidence="9" key="1">
    <citation type="submission" date="2021-12" db="EMBL/GenBank/DDBJ databases">
        <authorList>
            <person name="King R."/>
        </authorList>
    </citation>
    <scope>NUCLEOTIDE SEQUENCE</scope>
</reference>
<evidence type="ECO:0000256" key="5">
    <source>
        <dbReference type="ARBA" id="ARBA00022723"/>
    </source>
</evidence>